<name>A0A1M7BIY7_9FIRM</name>
<proteinExistence type="inferred from homology"/>
<evidence type="ECO:0000259" key="3">
    <source>
        <dbReference type="Pfam" id="PF17746"/>
    </source>
</evidence>
<evidence type="ECO:0000259" key="2">
    <source>
        <dbReference type="Pfam" id="PF03749"/>
    </source>
</evidence>
<dbReference type="InterPro" id="IPR040452">
    <property type="entry name" value="SfsA_C"/>
</dbReference>
<dbReference type="Pfam" id="PF03749">
    <property type="entry name" value="SfsA"/>
    <property type="match status" value="1"/>
</dbReference>
<feature type="domain" description="Sugar fermentation stimulation protein C-terminal" evidence="2">
    <location>
        <begin position="80"/>
        <end position="213"/>
    </location>
</feature>
<evidence type="ECO:0000256" key="1">
    <source>
        <dbReference type="HAMAP-Rule" id="MF_00095"/>
    </source>
</evidence>
<dbReference type="STRING" id="1121322.SAMN02745136_05139"/>
<dbReference type="PANTHER" id="PTHR30545:SF2">
    <property type="entry name" value="SUGAR FERMENTATION STIMULATION PROTEIN A"/>
    <property type="match status" value="1"/>
</dbReference>
<dbReference type="Gene3D" id="3.40.1350.60">
    <property type="match status" value="1"/>
</dbReference>
<dbReference type="InterPro" id="IPR041465">
    <property type="entry name" value="SfsA_N"/>
</dbReference>
<protein>
    <recommendedName>
        <fullName evidence="1">Sugar fermentation stimulation protein homolog</fullName>
    </recommendedName>
</protein>
<dbReference type="RefSeq" id="WP_073280049.1">
    <property type="nucleotide sequence ID" value="NZ_FRAC01000037.1"/>
</dbReference>
<dbReference type="Pfam" id="PF17746">
    <property type="entry name" value="SfsA_N"/>
    <property type="match status" value="1"/>
</dbReference>
<gene>
    <name evidence="1" type="primary">sfsA</name>
    <name evidence="4" type="ORF">SAMN02745136_05139</name>
</gene>
<dbReference type="NCBIfam" id="TIGR00230">
    <property type="entry name" value="sfsA"/>
    <property type="match status" value="1"/>
</dbReference>
<dbReference type="HAMAP" id="MF_00095">
    <property type="entry name" value="SfsA"/>
    <property type="match status" value="1"/>
</dbReference>
<keyword evidence="5" id="KW-1185">Reference proteome</keyword>
<reference evidence="4 5" key="1">
    <citation type="submission" date="2016-11" db="EMBL/GenBank/DDBJ databases">
        <authorList>
            <person name="Jaros S."/>
            <person name="Januszkiewicz K."/>
            <person name="Wedrychowicz H."/>
        </authorList>
    </citation>
    <scope>NUCLEOTIDE SEQUENCE [LARGE SCALE GENOMIC DNA]</scope>
    <source>
        <strain evidence="4 5">DSM 15929</strain>
    </source>
</reference>
<dbReference type="GO" id="GO:0003677">
    <property type="term" value="F:DNA binding"/>
    <property type="evidence" value="ECO:0007669"/>
    <property type="project" value="InterPro"/>
</dbReference>
<feature type="domain" description="SfsA N-terminal OB" evidence="3">
    <location>
        <begin position="12"/>
        <end position="76"/>
    </location>
</feature>
<sequence length="227" mass="26018">MRYNNIKTGIFVSRPNRFIAYVKIDGIAEKCHVKNTGRCRELLIPGVTVYLEEAHNPNRSTKYSLVAVQKGAQLINMDSQAPNKVVYEWLQEGNLLKDAVKIKPEQVYKNSRFDFYMETPERKAFMEVKGVTLEEEGVLLFPDAPTERGVKHIHELCDCIQEGYDAYIMFVIQMENAKFFKPNDRTHKEFGEALRKADSQGVKIIAMNCKVHTDSLALKEQVPVMLS</sequence>
<evidence type="ECO:0000313" key="5">
    <source>
        <dbReference type="Proteomes" id="UP000184386"/>
    </source>
</evidence>
<dbReference type="InterPro" id="IPR005224">
    <property type="entry name" value="SfsA"/>
</dbReference>
<dbReference type="Proteomes" id="UP000184386">
    <property type="component" value="Unassembled WGS sequence"/>
</dbReference>
<organism evidence="4 5">
    <name type="scientific">Anaerocolumna jejuensis DSM 15929</name>
    <dbReference type="NCBI Taxonomy" id="1121322"/>
    <lineage>
        <taxon>Bacteria</taxon>
        <taxon>Bacillati</taxon>
        <taxon>Bacillota</taxon>
        <taxon>Clostridia</taxon>
        <taxon>Lachnospirales</taxon>
        <taxon>Lachnospiraceae</taxon>
        <taxon>Anaerocolumna</taxon>
    </lineage>
</organism>
<dbReference type="CDD" id="cd22359">
    <property type="entry name" value="SfsA-like_bacterial"/>
    <property type="match status" value="1"/>
</dbReference>
<dbReference type="EMBL" id="FRAC01000037">
    <property type="protein sequence ID" value="SHL54836.1"/>
    <property type="molecule type" value="Genomic_DNA"/>
</dbReference>
<dbReference type="AlphaFoldDB" id="A0A1M7BIY7"/>
<dbReference type="Gene3D" id="2.40.50.580">
    <property type="match status" value="1"/>
</dbReference>
<accession>A0A1M7BIY7</accession>
<dbReference type="PANTHER" id="PTHR30545">
    <property type="entry name" value="SUGAR FERMENTATION STIMULATION PROTEIN A"/>
    <property type="match status" value="1"/>
</dbReference>
<dbReference type="OrthoDB" id="9802365at2"/>
<comment type="similarity">
    <text evidence="1">Belongs to the SfsA family.</text>
</comment>
<evidence type="ECO:0000313" key="4">
    <source>
        <dbReference type="EMBL" id="SHL54836.1"/>
    </source>
</evidence>